<evidence type="ECO:0000256" key="1">
    <source>
        <dbReference type="SAM" id="SignalP"/>
    </source>
</evidence>
<feature type="signal peptide" evidence="1">
    <location>
        <begin position="1"/>
        <end position="20"/>
    </location>
</feature>
<dbReference type="AlphaFoldDB" id="A0A7Y8BKU7"/>
<comment type="caution">
    <text evidence="2">The sequence shown here is derived from an EMBL/GenBank/DDBJ whole genome shotgun (WGS) entry which is preliminary data.</text>
</comment>
<gene>
    <name evidence="2" type="ORF">HX829_13545</name>
</gene>
<evidence type="ECO:0000313" key="2">
    <source>
        <dbReference type="EMBL" id="NWB47516.1"/>
    </source>
</evidence>
<dbReference type="PROSITE" id="PS51257">
    <property type="entry name" value="PROKAR_LIPOPROTEIN"/>
    <property type="match status" value="1"/>
</dbReference>
<evidence type="ECO:0000313" key="3">
    <source>
        <dbReference type="Proteomes" id="UP000582981"/>
    </source>
</evidence>
<reference evidence="2 3" key="1">
    <citation type="submission" date="2020-04" db="EMBL/GenBank/DDBJ databases">
        <title>Molecular characterization of pseudomonads from Agaricus bisporus reveal novel blotch 2 pathogens in Western Europe.</title>
        <authorList>
            <person name="Taparia T."/>
            <person name="Krijger M."/>
            <person name="Haynes E."/>
            <person name="Elpinstone J.G."/>
            <person name="Noble R."/>
            <person name="Van Der Wolf J."/>
        </authorList>
    </citation>
    <scope>NUCLEOTIDE SEQUENCE [LARGE SCALE GENOMIC DNA]</scope>
    <source>
        <strain evidence="2 3">F1001</strain>
    </source>
</reference>
<accession>A0A7Y8BKU7</accession>
<sequence length="320" mass="35635">MKTRYLMTIFVLLLAGCTLSSLPESRLSVNPDYSRNGEEVARSLTTAYHNTAANCGTPTTPAFLCSGVILRITTTSNNYDPWNHSDFSLKTDAVSFSFLRADAKFVRTPWGGANGFIFYPYFSTPVEKIKPEVICYFPLDGATFYRDAAGQYGCRDSIVPPHVFPDSTPCREQNITTAEQWVTHYYGVPQDRTSHTCAFIVANILGAEAVQAFNQAIRVRSLIPTIAFTDHNELRIKAWPENQPGILPIEAFFYTDTGLANARIDQKKFYDRTRGIVVPIIRLTLPGTPLEDATFTYNVADQAVLPGTPKKTESKSPEAY</sequence>
<protein>
    <submittedName>
        <fullName evidence="2">Halovibrin HvnA</fullName>
    </submittedName>
</protein>
<dbReference type="Proteomes" id="UP000582981">
    <property type="component" value="Unassembled WGS sequence"/>
</dbReference>
<feature type="chain" id="PRO_5031449427" evidence="1">
    <location>
        <begin position="21"/>
        <end position="320"/>
    </location>
</feature>
<organism evidence="2 3">
    <name type="scientific">Pseudomonas gingeri</name>
    <dbReference type="NCBI Taxonomy" id="117681"/>
    <lineage>
        <taxon>Bacteria</taxon>
        <taxon>Pseudomonadati</taxon>
        <taxon>Pseudomonadota</taxon>
        <taxon>Gammaproteobacteria</taxon>
        <taxon>Pseudomonadales</taxon>
        <taxon>Pseudomonadaceae</taxon>
        <taxon>Pseudomonas</taxon>
    </lineage>
</organism>
<dbReference type="EMBL" id="JACAPU010000014">
    <property type="protein sequence ID" value="NWB47516.1"/>
    <property type="molecule type" value="Genomic_DNA"/>
</dbReference>
<proteinExistence type="predicted"/>
<name>A0A7Y8BKU7_9PSED</name>
<dbReference type="RefSeq" id="WP_177144254.1">
    <property type="nucleotide sequence ID" value="NZ_JACAPU010000014.1"/>
</dbReference>
<keyword evidence="1" id="KW-0732">Signal</keyword>